<dbReference type="AlphaFoldDB" id="A0A4V6IBM5"/>
<dbReference type="Proteomes" id="UP000290439">
    <property type="component" value="Chromosome"/>
</dbReference>
<keyword evidence="1" id="KW-0812">Transmembrane</keyword>
<protein>
    <submittedName>
        <fullName evidence="2">Uncharacterized protein</fullName>
    </submittedName>
</protein>
<accession>A0A4V6IBM5</accession>
<keyword evidence="1" id="KW-0472">Membrane</keyword>
<gene>
    <name evidence="2" type="ORF">NCTC10797_00182</name>
</gene>
<organism evidence="2 3">
    <name type="scientific">Nocardia cyriacigeorgica</name>
    <dbReference type="NCBI Taxonomy" id="135487"/>
    <lineage>
        <taxon>Bacteria</taxon>
        <taxon>Bacillati</taxon>
        <taxon>Actinomycetota</taxon>
        <taxon>Actinomycetes</taxon>
        <taxon>Mycobacteriales</taxon>
        <taxon>Nocardiaceae</taxon>
        <taxon>Nocardia</taxon>
    </lineage>
</organism>
<proteinExistence type="predicted"/>
<evidence type="ECO:0000313" key="3">
    <source>
        <dbReference type="Proteomes" id="UP000290439"/>
    </source>
</evidence>
<dbReference type="EMBL" id="LR215973">
    <property type="protein sequence ID" value="VFA96433.1"/>
    <property type="molecule type" value="Genomic_DNA"/>
</dbReference>
<evidence type="ECO:0000256" key="1">
    <source>
        <dbReference type="SAM" id="Phobius"/>
    </source>
</evidence>
<reference evidence="2 3" key="1">
    <citation type="submission" date="2019-02" db="EMBL/GenBank/DDBJ databases">
        <authorList>
            <consortium name="Pathogen Informatics"/>
        </authorList>
    </citation>
    <scope>NUCLEOTIDE SEQUENCE [LARGE SCALE GENOMIC DNA]</scope>
    <source>
        <strain evidence="2 3">3012STDY6756504</strain>
    </source>
</reference>
<sequence>MITSAIVVLLVPSVLLIIVALTMRHFDTR</sequence>
<feature type="transmembrane region" description="Helical" evidence="1">
    <location>
        <begin position="6"/>
        <end position="23"/>
    </location>
</feature>
<evidence type="ECO:0000313" key="2">
    <source>
        <dbReference type="EMBL" id="VFA96433.1"/>
    </source>
</evidence>
<keyword evidence="1" id="KW-1133">Transmembrane helix</keyword>
<name>A0A4V6IBM5_9NOCA</name>